<accession>A0A485M5A3</accession>
<protein>
    <submittedName>
        <fullName evidence="1">Uncharacterized protein</fullName>
    </submittedName>
</protein>
<name>A0A485M5A3_9ZZZZ</name>
<dbReference type="AlphaFoldDB" id="A0A485M5A3"/>
<evidence type="ECO:0000313" key="1">
    <source>
        <dbReference type="EMBL" id="VFU14314.1"/>
    </source>
</evidence>
<reference evidence="1" key="1">
    <citation type="submission" date="2019-03" db="EMBL/GenBank/DDBJ databases">
        <authorList>
            <person name="Hao L."/>
        </authorList>
    </citation>
    <scope>NUCLEOTIDE SEQUENCE</scope>
</reference>
<gene>
    <name evidence="1" type="ORF">SCFA_270079</name>
</gene>
<dbReference type="EMBL" id="CAADRM010000089">
    <property type="protein sequence ID" value="VFU14314.1"/>
    <property type="molecule type" value="Genomic_DNA"/>
</dbReference>
<sequence>MMYPKKAGIVIAGMKESNNIPKPGTAPMLMNGCCCLEEGSSSMNEAVRTVSLMISASFFKKRKQEGGEDPTGDPL</sequence>
<organism evidence="1">
    <name type="scientific">anaerobic digester metagenome</name>
    <dbReference type="NCBI Taxonomy" id="1263854"/>
    <lineage>
        <taxon>unclassified sequences</taxon>
        <taxon>metagenomes</taxon>
        <taxon>ecological metagenomes</taxon>
    </lineage>
</organism>
<proteinExistence type="predicted"/>